<dbReference type="GO" id="GO:0032259">
    <property type="term" value="P:methylation"/>
    <property type="evidence" value="ECO:0007669"/>
    <property type="project" value="UniProtKB-KW"/>
</dbReference>
<dbReference type="RefSeq" id="WP_124329222.1">
    <property type="nucleotide sequence ID" value="NZ_BEXT01000001.1"/>
</dbReference>
<keyword evidence="2" id="KW-0489">Methyltransferase</keyword>
<accession>A0A401FYI6</accession>
<reference evidence="3" key="2">
    <citation type="submission" date="2019-01" db="EMBL/GenBank/DDBJ databases">
        <title>Genome sequence of Desulfonema ishimotonii strain Tokyo 01.</title>
        <authorList>
            <person name="Fukui M."/>
        </authorList>
    </citation>
    <scope>NUCLEOTIDE SEQUENCE [LARGE SCALE GENOMIC DNA]</scope>
    <source>
        <strain evidence="3">Tokyo 01</strain>
    </source>
</reference>
<dbReference type="InterPro" id="IPR029063">
    <property type="entry name" value="SAM-dependent_MTases_sf"/>
</dbReference>
<feature type="domain" description="Methyltransferase type 11" evidence="1">
    <location>
        <begin position="50"/>
        <end position="145"/>
    </location>
</feature>
<keyword evidence="2" id="KW-0808">Transferase</keyword>
<sequence>MEKIKFSIRRYWNWRSQTYGHDADKSPDVADRWASALRQLVSEAPGSRALDIGTGTGQCAAYLARSGFDVTGIDLSEEMVARAGAHARQYRLPIRFQTGDAEAPDFPDSTFDVVVARNLLWTLPRPERALREWRRILRPDGILVVSDGFWMNTTWRRAYRLAFNAFRRMFGKGNGVSVRFFCTYVGLQRDLPFYEGICAEDACELLRAARFREIRIRDAAWFGLNPYGKADQQNGGPPFFIATARG</sequence>
<dbReference type="SUPFAM" id="SSF53335">
    <property type="entry name" value="S-adenosyl-L-methionine-dependent methyltransferases"/>
    <property type="match status" value="1"/>
</dbReference>
<keyword evidence="3" id="KW-1185">Reference proteome</keyword>
<dbReference type="CDD" id="cd02440">
    <property type="entry name" value="AdoMet_MTases"/>
    <property type="match status" value="1"/>
</dbReference>
<evidence type="ECO:0000313" key="2">
    <source>
        <dbReference type="EMBL" id="GBC62006.1"/>
    </source>
</evidence>
<dbReference type="Pfam" id="PF08241">
    <property type="entry name" value="Methyltransf_11"/>
    <property type="match status" value="1"/>
</dbReference>
<dbReference type="PANTHER" id="PTHR43591">
    <property type="entry name" value="METHYLTRANSFERASE"/>
    <property type="match status" value="1"/>
</dbReference>
<evidence type="ECO:0000313" key="3">
    <source>
        <dbReference type="Proteomes" id="UP000288096"/>
    </source>
</evidence>
<gene>
    <name evidence="2" type="ORF">DENIS_2969</name>
</gene>
<comment type="caution">
    <text evidence="2">The sequence shown here is derived from an EMBL/GenBank/DDBJ whole genome shotgun (WGS) entry which is preliminary data.</text>
</comment>
<proteinExistence type="predicted"/>
<reference evidence="3" key="1">
    <citation type="submission" date="2017-11" db="EMBL/GenBank/DDBJ databases">
        <authorList>
            <person name="Watanabe M."/>
            <person name="Kojima H."/>
        </authorList>
    </citation>
    <scope>NUCLEOTIDE SEQUENCE [LARGE SCALE GENOMIC DNA]</scope>
    <source>
        <strain evidence="3">Tokyo 01</strain>
    </source>
</reference>
<dbReference type="AlphaFoldDB" id="A0A401FYI6"/>
<name>A0A401FYI6_9BACT</name>
<dbReference type="GO" id="GO:0008757">
    <property type="term" value="F:S-adenosylmethionine-dependent methyltransferase activity"/>
    <property type="evidence" value="ECO:0007669"/>
    <property type="project" value="InterPro"/>
</dbReference>
<dbReference type="OrthoDB" id="5415907at2"/>
<dbReference type="EMBL" id="BEXT01000001">
    <property type="protein sequence ID" value="GBC62006.1"/>
    <property type="molecule type" value="Genomic_DNA"/>
</dbReference>
<protein>
    <submittedName>
        <fullName evidence="2">Class I SAM-dependent methyltransferase</fullName>
    </submittedName>
</protein>
<dbReference type="Gene3D" id="3.40.50.150">
    <property type="entry name" value="Vaccinia Virus protein VP39"/>
    <property type="match status" value="1"/>
</dbReference>
<evidence type="ECO:0000259" key="1">
    <source>
        <dbReference type="Pfam" id="PF08241"/>
    </source>
</evidence>
<dbReference type="Proteomes" id="UP000288096">
    <property type="component" value="Unassembled WGS sequence"/>
</dbReference>
<dbReference type="InterPro" id="IPR013216">
    <property type="entry name" value="Methyltransf_11"/>
</dbReference>
<dbReference type="PANTHER" id="PTHR43591:SF24">
    <property type="entry name" value="2-METHOXY-6-POLYPRENYL-1,4-BENZOQUINOL METHYLASE, MITOCHONDRIAL"/>
    <property type="match status" value="1"/>
</dbReference>
<organism evidence="2 3">
    <name type="scientific">Desulfonema ishimotonii</name>
    <dbReference type="NCBI Taxonomy" id="45657"/>
    <lineage>
        <taxon>Bacteria</taxon>
        <taxon>Pseudomonadati</taxon>
        <taxon>Thermodesulfobacteriota</taxon>
        <taxon>Desulfobacteria</taxon>
        <taxon>Desulfobacterales</taxon>
        <taxon>Desulfococcaceae</taxon>
        <taxon>Desulfonema</taxon>
    </lineage>
</organism>